<evidence type="ECO:0000313" key="1">
    <source>
        <dbReference type="EMBL" id="KAI3797867.1"/>
    </source>
</evidence>
<organism evidence="1 2">
    <name type="scientific">Smallanthus sonchifolius</name>
    <dbReference type="NCBI Taxonomy" id="185202"/>
    <lineage>
        <taxon>Eukaryota</taxon>
        <taxon>Viridiplantae</taxon>
        <taxon>Streptophyta</taxon>
        <taxon>Embryophyta</taxon>
        <taxon>Tracheophyta</taxon>
        <taxon>Spermatophyta</taxon>
        <taxon>Magnoliopsida</taxon>
        <taxon>eudicotyledons</taxon>
        <taxon>Gunneridae</taxon>
        <taxon>Pentapetalae</taxon>
        <taxon>asterids</taxon>
        <taxon>campanulids</taxon>
        <taxon>Asterales</taxon>
        <taxon>Asteraceae</taxon>
        <taxon>Asteroideae</taxon>
        <taxon>Heliantheae alliance</taxon>
        <taxon>Millerieae</taxon>
        <taxon>Smallanthus</taxon>
    </lineage>
</organism>
<sequence length="150" mass="15740">MTSRTGGSGTCTGDKGDETSSVLVDSGLVDSDSGEPQTESNTPSGYRRRGPPQQPAPATIFSSAVSGTAVNHTPRNCYHRLSSAPHVSWPPQGTATVLLLHHAQPPQPYAPPVITTTTYHPYSLSSSHDGGMTMAHDGGVGRYSARVARR</sequence>
<dbReference type="EMBL" id="CM042028">
    <property type="protein sequence ID" value="KAI3797867.1"/>
    <property type="molecule type" value="Genomic_DNA"/>
</dbReference>
<comment type="caution">
    <text evidence="1">The sequence shown here is derived from an EMBL/GenBank/DDBJ whole genome shotgun (WGS) entry which is preliminary data.</text>
</comment>
<keyword evidence="2" id="KW-1185">Reference proteome</keyword>
<protein>
    <submittedName>
        <fullName evidence="1">Uncharacterized protein</fullName>
    </submittedName>
</protein>
<evidence type="ECO:0000313" key="2">
    <source>
        <dbReference type="Proteomes" id="UP001056120"/>
    </source>
</evidence>
<proteinExistence type="predicted"/>
<reference evidence="1 2" key="2">
    <citation type="journal article" date="2022" name="Mol. Ecol. Resour.">
        <title>The genomes of chicory, endive, great burdock and yacon provide insights into Asteraceae paleo-polyploidization history and plant inulin production.</title>
        <authorList>
            <person name="Fan W."/>
            <person name="Wang S."/>
            <person name="Wang H."/>
            <person name="Wang A."/>
            <person name="Jiang F."/>
            <person name="Liu H."/>
            <person name="Zhao H."/>
            <person name="Xu D."/>
            <person name="Zhang Y."/>
        </authorList>
    </citation>
    <scope>NUCLEOTIDE SEQUENCE [LARGE SCALE GENOMIC DNA]</scope>
    <source>
        <strain evidence="2">cv. Yunnan</strain>
        <tissue evidence="1">Leaves</tissue>
    </source>
</reference>
<gene>
    <name evidence="1" type="ORF">L1987_33131</name>
</gene>
<name>A0ACB9HQI2_9ASTR</name>
<reference evidence="2" key="1">
    <citation type="journal article" date="2022" name="Mol. Ecol. Resour.">
        <title>The genomes of chicory, endive, great burdock and yacon provide insights into Asteraceae palaeo-polyploidization history and plant inulin production.</title>
        <authorList>
            <person name="Fan W."/>
            <person name="Wang S."/>
            <person name="Wang H."/>
            <person name="Wang A."/>
            <person name="Jiang F."/>
            <person name="Liu H."/>
            <person name="Zhao H."/>
            <person name="Xu D."/>
            <person name="Zhang Y."/>
        </authorList>
    </citation>
    <scope>NUCLEOTIDE SEQUENCE [LARGE SCALE GENOMIC DNA]</scope>
    <source>
        <strain evidence="2">cv. Yunnan</strain>
    </source>
</reference>
<dbReference type="Proteomes" id="UP001056120">
    <property type="component" value="Linkage Group LG11"/>
</dbReference>
<accession>A0ACB9HQI2</accession>